<keyword evidence="1 5" id="KW-0489">Methyltransferase</keyword>
<dbReference type="PANTHER" id="PTHR18895:SF74">
    <property type="entry name" value="MTRF1L RELEASE FACTOR GLUTAMINE METHYLTRANSFERASE"/>
    <property type="match status" value="1"/>
</dbReference>
<feature type="domain" description="Methyltransferase small" evidence="6">
    <location>
        <begin position="121"/>
        <end position="203"/>
    </location>
</feature>
<evidence type="ECO:0000313" key="9">
    <source>
        <dbReference type="Proteomes" id="UP001418444"/>
    </source>
</evidence>
<dbReference type="InterPro" id="IPR002052">
    <property type="entry name" value="DNA_methylase_N6_adenine_CS"/>
</dbReference>
<dbReference type="NCBIfam" id="TIGR00536">
    <property type="entry name" value="hemK_fam"/>
    <property type="match status" value="1"/>
</dbReference>
<dbReference type="SUPFAM" id="SSF53335">
    <property type="entry name" value="S-adenosyl-L-methionine-dependent methyltransferases"/>
    <property type="match status" value="1"/>
</dbReference>
<sequence length="298" mass="30369">MTPAERTGATGLRTAAARRLAAAGIDSAAGEAAALLAHVLGIAPGRLVLVDQVDLGDAEAFEALIARRAQRIPLQHLTGQAYFAGLELAVGPGVFVPRPETELLADWAVRTAATMPDGPLRVADLCAGSGALALAVAAAVPRAQVVAVERAPAALEYLRRNVAAQPAAVAGRVHVVAGDALDRSGWPQPCDLIVSNPPYVPAAAPVSDEVAHDPAEAVFSGDHGMDLITAMVPVIAAALIPGGAVAVEHDDTAAVRTAAVFAADGRFTDVVSHDDLAGRPRYVTARRNGAGAVQGWNA</sequence>
<dbReference type="RefSeq" id="WP_344783809.1">
    <property type="nucleotide sequence ID" value="NZ_BAAAZW010000006.1"/>
</dbReference>
<dbReference type="Gene3D" id="1.10.8.10">
    <property type="entry name" value="DNA helicase RuvA subunit, C-terminal domain"/>
    <property type="match status" value="1"/>
</dbReference>
<dbReference type="EMBL" id="BAAAZW010000006">
    <property type="protein sequence ID" value="GAA3962184.1"/>
    <property type="molecule type" value="Genomic_DNA"/>
</dbReference>
<dbReference type="InterPro" id="IPR029063">
    <property type="entry name" value="SAM-dependent_MTases_sf"/>
</dbReference>
<proteinExistence type="inferred from homology"/>
<dbReference type="NCBIfam" id="TIGR03534">
    <property type="entry name" value="RF_mod_PrmC"/>
    <property type="match status" value="1"/>
</dbReference>
<protein>
    <recommendedName>
        <fullName evidence="5">Release factor glutamine methyltransferase</fullName>
        <shortName evidence="5">RF MTase</shortName>
        <ecNumber evidence="5">2.1.1.297</ecNumber>
    </recommendedName>
    <alternativeName>
        <fullName evidence="5">N5-glutamine methyltransferase PrmC</fullName>
    </alternativeName>
    <alternativeName>
        <fullName evidence="5">Protein-(glutamine-N5) MTase PrmC</fullName>
    </alternativeName>
    <alternativeName>
        <fullName evidence="5">Protein-glutamine N-methyltransferase PrmC</fullName>
    </alternativeName>
</protein>
<comment type="caution">
    <text evidence="8">The sequence shown here is derived from an EMBL/GenBank/DDBJ whole genome shotgun (WGS) entry which is preliminary data.</text>
</comment>
<gene>
    <name evidence="5 8" type="primary">prmC</name>
    <name evidence="8" type="ORF">GCM10022231_22960</name>
</gene>
<evidence type="ECO:0000256" key="2">
    <source>
        <dbReference type="ARBA" id="ARBA00022679"/>
    </source>
</evidence>
<dbReference type="HAMAP" id="MF_02126">
    <property type="entry name" value="RF_methyltr_PrmC"/>
    <property type="match status" value="1"/>
</dbReference>
<keyword evidence="3 5" id="KW-0949">S-adenosyl-L-methionine</keyword>
<evidence type="ECO:0000313" key="8">
    <source>
        <dbReference type="EMBL" id="GAA3962184.1"/>
    </source>
</evidence>
<feature type="binding site" evidence="5">
    <location>
        <position position="149"/>
    </location>
    <ligand>
        <name>S-adenosyl-L-methionine</name>
        <dbReference type="ChEBI" id="CHEBI:59789"/>
    </ligand>
</feature>
<dbReference type="Pfam" id="PF17827">
    <property type="entry name" value="PrmC_N"/>
    <property type="match status" value="1"/>
</dbReference>
<evidence type="ECO:0000256" key="4">
    <source>
        <dbReference type="ARBA" id="ARBA00048391"/>
    </source>
</evidence>
<evidence type="ECO:0000259" key="7">
    <source>
        <dbReference type="Pfam" id="PF17827"/>
    </source>
</evidence>
<accession>A0ABP7PA10</accession>
<evidence type="ECO:0000256" key="1">
    <source>
        <dbReference type="ARBA" id="ARBA00022603"/>
    </source>
</evidence>
<dbReference type="GO" id="GO:0032259">
    <property type="term" value="P:methylation"/>
    <property type="evidence" value="ECO:0007669"/>
    <property type="project" value="UniProtKB-KW"/>
</dbReference>
<dbReference type="PROSITE" id="PS00092">
    <property type="entry name" value="N6_MTASE"/>
    <property type="match status" value="1"/>
</dbReference>
<evidence type="ECO:0000256" key="3">
    <source>
        <dbReference type="ARBA" id="ARBA00022691"/>
    </source>
</evidence>
<dbReference type="InterPro" id="IPR004556">
    <property type="entry name" value="HemK-like"/>
</dbReference>
<name>A0ABP7PA10_9ACTN</name>
<dbReference type="InterPro" id="IPR040758">
    <property type="entry name" value="PrmC_N"/>
</dbReference>
<comment type="function">
    <text evidence="5">Methylates the class 1 translation termination release factors RF1/PrfA and RF2/PrfB on the glutamine residue of the universally conserved GGQ motif.</text>
</comment>
<comment type="caution">
    <text evidence="5">Lacks conserved residue(s) required for the propagation of feature annotation.</text>
</comment>
<dbReference type="Pfam" id="PF05175">
    <property type="entry name" value="MTS"/>
    <property type="match status" value="1"/>
</dbReference>
<dbReference type="CDD" id="cd02440">
    <property type="entry name" value="AdoMet_MTases"/>
    <property type="match status" value="1"/>
</dbReference>
<dbReference type="Proteomes" id="UP001418444">
    <property type="component" value="Unassembled WGS sequence"/>
</dbReference>
<dbReference type="PANTHER" id="PTHR18895">
    <property type="entry name" value="HEMK METHYLTRANSFERASE"/>
    <property type="match status" value="1"/>
</dbReference>
<evidence type="ECO:0000259" key="6">
    <source>
        <dbReference type="Pfam" id="PF05175"/>
    </source>
</evidence>
<keyword evidence="9" id="KW-1185">Reference proteome</keyword>
<dbReference type="GO" id="GO:0008168">
    <property type="term" value="F:methyltransferase activity"/>
    <property type="evidence" value="ECO:0007669"/>
    <property type="project" value="UniProtKB-KW"/>
</dbReference>
<dbReference type="Gene3D" id="3.40.50.150">
    <property type="entry name" value="Vaccinia Virus protein VP39"/>
    <property type="match status" value="1"/>
</dbReference>
<feature type="binding site" evidence="5">
    <location>
        <position position="196"/>
    </location>
    <ligand>
        <name>S-adenosyl-L-methionine</name>
        <dbReference type="ChEBI" id="CHEBI:59789"/>
    </ligand>
</feature>
<evidence type="ECO:0000256" key="5">
    <source>
        <dbReference type="HAMAP-Rule" id="MF_02126"/>
    </source>
</evidence>
<reference evidence="9" key="1">
    <citation type="journal article" date="2019" name="Int. J. Syst. Evol. Microbiol.">
        <title>The Global Catalogue of Microorganisms (GCM) 10K type strain sequencing project: providing services to taxonomists for standard genome sequencing and annotation.</title>
        <authorList>
            <consortium name="The Broad Institute Genomics Platform"/>
            <consortium name="The Broad Institute Genome Sequencing Center for Infectious Disease"/>
            <person name="Wu L."/>
            <person name="Ma J."/>
        </authorList>
    </citation>
    <scope>NUCLEOTIDE SEQUENCE [LARGE SCALE GENOMIC DNA]</scope>
    <source>
        <strain evidence="9">JCM 16923</strain>
    </source>
</reference>
<organism evidence="8 9">
    <name type="scientific">Gordonia caeni</name>
    <dbReference type="NCBI Taxonomy" id="1007097"/>
    <lineage>
        <taxon>Bacteria</taxon>
        <taxon>Bacillati</taxon>
        <taxon>Actinomycetota</taxon>
        <taxon>Actinomycetes</taxon>
        <taxon>Mycobacteriales</taxon>
        <taxon>Gordoniaceae</taxon>
        <taxon>Gordonia</taxon>
    </lineage>
</organism>
<comment type="catalytic activity">
    <reaction evidence="4 5">
        <text>L-glutaminyl-[peptide chain release factor] + S-adenosyl-L-methionine = N(5)-methyl-L-glutaminyl-[peptide chain release factor] + S-adenosyl-L-homocysteine + H(+)</text>
        <dbReference type="Rhea" id="RHEA:42896"/>
        <dbReference type="Rhea" id="RHEA-COMP:10271"/>
        <dbReference type="Rhea" id="RHEA-COMP:10272"/>
        <dbReference type="ChEBI" id="CHEBI:15378"/>
        <dbReference type="ChEBI" id="CHEBI:30011"/>
        <dbReference type="ChEBI" id="CHEBI:57856"/>
        <dbReference type="ChEBI" id="CHEBI:59789"/>
        <dbReference type="ChEBI" id="CHEBI:61891"/>
        <dbReference type="EC" id="2.1.1.297"/>
    </reaction>
</comment>
<comment type="similarity">
    <text evidence="5">Belongs to the protein N5-glutamine methyltransferase family. PrmC subfamily.</text>
</comment>
<dbReference type="InterPro" id="IPR050320">
    <property type="entry name" value="N5-glutamine_MTase"/>
</dbReference>
<dbReference type="InterPro" id="IPR007848">
    <property type="entry name" value="Small_mtfrase_dom"/>
</dbReference>
<dbReference type="InterPro" id="IPR019874">
    <property type="entry name" value="RF_methyltr_PrmC"/>
</dbReference>
<keyword evidence="2 5" id="KW-0808">Transferase</keyword>
<dbReference type="EC" id="2.1.1.297" evidence="5"/>
<feature type="domain" description="Release factor glutamine methyltransferase N-terminal" evidence="7">
    <location>
        <begin position="13"/>
        <end position="79"/>
    </location>
</feature>
<feature type="binding site" evidence="5">
    <location>
        <begin position="196"/>
        <end position="199"/>
    </location>
    <ligand>
        <name>substrate</name>
    </ligand>
</feature>